<evidence type="ECO:0000313" key="1">
    <source>
        <dbReference type="EnsemblMetazoa" id="OVOC11007.1"/>
    </source>
</evidence>
<dbReference type="EnsemblMetazoa" id="OVOC11007.1">
    <property type="protein sequence ID" value="OVOC11007.1"/>
    <property type="gene ID" value="WBGene00247816"/>
</dbReference>
<dbReference type="Proteomes" id="UP000024404">
    <property type="component" value="Unassembled WGS sequence"/>
</dbReference>
<accession>A0A8R1TK45</accession>
<dbReference type="AlphaFoldDB" id="A0A8R1TK45"/>
<reference evidence="2" key="1">
    <citation type="submission" date="2013-10" db="EMBL/GenBank/DDBJ databases">
        <title>Genome sequencing of Onchocerca volvulus.</title>
        <authorList>
            <person name="Cotton J."/>
            <person name="Tsai J."/>
            <person name="Stanley E."/>
            <person name="Tracey A."/>
            <person name="Holroyd N."/>
            <person name="Lustigman S."/>
            <person name="Berriman M."/>
        </authorList>
    </citation>
    <scope>NUCLEOTIDE SEQUENCE</scope>
</reference>
<organism evidence="1 2">
    <name type="scientific">Onchocerca volvulus</name>
    <dbReference type="NCBI Taxonomy" id="6282"/>
    <lineage>
        <taxon>Eukaryota</taxon>
        <taxon>Metazoa</taxon>
        <taxon>Ecdysozoa</taxon>
        <taxon>Nematoda</taxon>
        <taxon>Chromadorea</taxon>
        <taxon>Rhabditida</taxon>
        <taxon>Spirurina</taxon>
        <taxon>Spiruromorpha</taxon>
        <taxon>Filarioidea</taxon>
        <taxon>Onchocercidae</taxon>
        <taxon>Onchocerca</taxon>
    </lineage>
</organism>
<keyword evidence="2" id="KW-1185">Reference proteome</keyword>
<sequence length="102" mass="11625">MESEKCEKNEYGIGAVITCLDTVKFLSFFPVEENFELFFSMPTSTYACSNVTAQEQGVERRVREEVGRFGKELELDLSGAKCGTVPFLHDRSYRTVHEFPDV</sequence>
<evidence type="ECO:0000313" key="2">
    <source>
        <dbReference type="Proteomes" id="UP000024404"/>
    </source>
</evidence>
<protein>
    <submittedName>
        <fullName evidence="1">Uncharacterized protein</fullName>
    </submittedName>
</protein>
<dbReference type="EMBL" id="CMVM020000346">
    <property type="status" value="NOT_ANNOTATED_CDS"/>
    <property type="molecule type" value="Genomic_DNA"/>
</dbReference>
<reference evidence="1" key="2">
    <citation type="submission" date="2022-06" db="UniProtKB">
        <authorList>
            <consortium name="EnsemblMetazoa"/>
        </authorList>
    </citation>
    <scope>IDENTIFICATION</scope>
</reference>
<proteinExistence type="predicted"/>
<name>A0A8R1TK45_ONCVO</name>